<gene>
    <name evidence="1" type="ORF">M9Y10_008716</name>
</gene>
<organism evidence="1 2">
    <name type="scientific">Tritrichomonas musculus</name>
    <dbReference type="NCBI Taxonomy" id="1915356"/>
    <lineage>
        <taxon>Eukaryota</taxon>
        <taxon>Metamonada</taxon>
        <taxon>Parabasalia</taxon>
        <taxon>Tritrichomonadida</taxon>
        <taxon>Tritrichomonadidae</taxon>
        <taxon>Tritrichomonas</taxon>
    </lineage>
</organism>
<dbReference type="Proteomes" id="UP001470230">
    <property type="component" value="Unassembled WGS sequence"/>
</dbReference>
<sequence>MEELRLVHNTGVRGYHFIIGISDEVDDSWTASKEGFIHYYFNDMWYCLMGDYDQKKVWESNCKDIESGKRVIDIVKNIKVMD</sequence>
<reference evidence="1 2" key="1">
    <citation type="submission" date="2024-04" db="EMBL/GenBank/DDBJ databases">
        <title>Tritrichomonas musculus Genome.</title>
        <authorList>
            <person name="Alves-Ferreira E."/>
            <person name="Grigg M."/>
            <person name="Lorenzi H."/>
            <person name="Galac M."/>
        </authorList>
    </citation>
    <scope>NUCLEOTIDE SEQUENCE [LARGE SCALE GENOMIC DNA]</scope>
    <source>
        <strain evidence="1 2">EAF2021</strain>
    </source>
</reference>
<keyword evidence="2" id="KW-1185">Reference proteome</keyword>
<protein>
    <submittedName>
        <fullName evidence="1">Uncharacterized protein</fullName>
    </submittedName>
</protein>
<evidence type="ECO:0000313" key="2">
    <source>
        <dbReference type="Proteomes" id="UP001470230"/>
    </source>
</evidence>
<accession>A0ABR2IZZ7</accession>
<comment type="caution">
    <text evidence="1">The sequence shown here is derived from an EMBL/GenBank/DDBJ whole genome shotgun (WGS) entry which is preliminary data.</text>
</comment>
<name>A0ABR2IZZ7_9EUKA</name>
<dbReference type="EMBL" id="JAPFFF010000014">
    <property type="protein sequence ID" value="KAK8870818.1"/>
    <property type="molecule type" value="Genomic_DNA"/>
</dbReference>
<proteinExistence type="predicted"/>
<evidence type="ECO:0000313" key="1">
    <source>
        <dbReference type="EMBL" id="KAK8870818.1"/>
    </source>
</evidence>